<evidence type="ECO:0000256" key="7">
    <source>
        <dbReference type="ARBA" id="ARBA00022989"/>
    </source>
</evidence>
<dbReference type="Proteomes" id="UP000292373">
    <property type="component" value="Unassembled WGS sequence"/>
</dbReference>
<evidence type="ECO:0000313" key="11">
    <source>
        <dbReference type="Proteomes" id="UP000292373"/>
    </source>
</evidence>
<dbReference type="PROSITE" id="PS00873">
    <property type="entry name" value="NA_ALANINE_SYMP"/>
    <property type="match status" value="1"/>
</dbReference>
<sequence>MDAVIAFLNDNLTWVLIFFLIAAGVAFTVMTRGVQFRLFGTMWKVIFNSRGHVSGGISSFQAFAISLASRVGVGNIVGVAVALTLGGPGAIFWMWLMALLGMATAFVEATLAQVYKIPHEDGTFRGGPAYYIQRGLGSRAFGIVFACALIFTFGFAFEMIQAGTIASVFQSTWGIDPIWTAIGLGVLTALIVFGGIKSVARVSEILAPGMALVYVLLALVVIVTNLPAVPGIIGSIFAGAFGLNPALSGTAGGILASMLNGVKRGMYSNEAGMGSAPNAAATATTSHPVHQGLIQSAGVFVDTMIVCTATAIVILLSSPEVYTPGVTSADAAATLTQQSLAGELGAWTAPVMAILIFVFAYSTILGNYSYAEVNQDFLGGGRIGNMLVRLLVVGSTAWGALQGLELLFAIADVFMSVMAVINLIALLLLGKKAVGALRDFQAQKDTPVMERVFDLTDNPHVSGIPGEVWTSDAGRRNVGVGVQR</sequence>
<feature type="transmembrane region" description="Helical" evidence="9">
    <location>
        <begin position="205"/>
        <end position="226"/>
    </location>
</feature>
<keyword evidence="6 9" id="KW-0769">Symport</keyword>
<dbReference type="AlphaFoldDB" id="A0A4Q9KGL7"/>
<evidence type="ECO:0000256" key="9">
    <source>
        <dbReference type="RuleBase" id="RU363064"/>
    </source>
</evidence>
<keyword evidence="7 9" id="KW-1133">Transmembrane helix</keyword>
<reference evidence="10 11" key="1">
    <citation type="submission" date="2019-01" db="EMBL/GenBank/DDBJ databases">
        <title>Lactibacter flavus gen. nov., sp. nov., a novel bacterium of the family Propionibacteriaceae isolated from raw milk and dairy products.</title>
        <authorList>
            <person name="Huptas C."/>
            <person name="Wenning M."/>
            <person name="Breitenwieser F."/>
            <person name="Doll E."/>
            <person name="Von Neubeck M."/>
            <person name="Busse H.-J."/>
            <person name="Scherer S."/>
        </authorList>
    </citation>
    <scope>NUCLEOTIDE SEQUENCE [LARGE SCALE GENOMIC DNA]</scope>
    <source>
        <strain evidence="10 11">KCTC 33808</strain>
    </source>
</reference>
<name>A0A4Q9KGL7_9ACTN</name>
<keyword evidence="5 9" id="KW-0812">Transmembrane</keyword>
<evidence type="ECO:0000256" key="4">
    <source>
        <dbReference type="ARBA" id="ARBA00022475"/>
    </source>
</evidence>
<protein>
    <submittedName>
        <fullName evidence="10">Alanine:cation symporter family protein</fullName>
    </submittedName>
</protein>
<proteinExistence type="inferred from homology"/>
<dbReference type="RefSeq" id="WP_131167037.1">
    <property type="nucleotide sequence ID" value="NZ_SDMQ01000002.1"/>
</dbReference>
<evidence type="ECO:0000256" key="6">
    <source>
        <dbReference type="ARBA" id="ARBA00022847"/>
    </source>
</evidence>
<dbReference type="Gene3D" id="1.20.1740.10">
    <property type="entry name" value="Amino acid/polyamine transporter I"/>
    <property type="match status" value="1"/>
</dbReference>
<dbReference type="GO" id="GO:0005886">
    <property type="term" value="C:plasma membrane"/>
    <property type="evidence" value="ECO:0007669"/>
    <property type="project" value="UniProtKB-SubCell"/>
</dbReference>
<evidence type="ECO:0000256" key="3">
    <source>
        <dbReference type="ARBA" id="ARBA00022448"/>
    </source>
</evidence>
<dbReference type="PANTHER" id="PTHR30330:SF1">
    <property type="entry name" value="AMINO-ACID CARRIER PROTEIN ALST"/>
    <property type="match status" value="1"/>
</dbReference>
<evidence type="ECO:0000256" key="8">
    <source>
        <dbReference type="ARBA" id="ARBA00023136"/>
    </source>
</evidence>
<dbReference type="NCBIfam" id="TIGR00835">
    <property type="entry name" value="agcS"/>
    <property type="match status" value="1"/>
</dbReference>
<comment type="subcellular location">
    <subcellularLocation>
        <location evidence="1 9">Cell membrane</location>
        <topology evidence="1 9">Multi-pass membrane protein</topology>
    </subcellularLocation>
</comment>
<gene>
    <name evidence="10" type="ORF">ET989_02755</name>
</gene>
<feature type="transmembrane region" description="Helical" evidence="9">
    <location>
        <begin position="297"/>
        <end position="316"/>
    </location>
</feature>
<feature type="transmembrane region" description="Helical" evidence="9">
    <location>
        <begin position="347"/>
        <end position="371"/>
    </location>
</feature>
<dbReference type="OrthoDB" id="9806926at2"/>
<keyword evidence="11" id="KW-1185">Reference proteome</keyword>
<dbReference type="Pfam" id="PF01235">
    <property type="entry name" value="Na_Ala_symp"/>
    <property type="match status" value="1"/>
</dbReference>
<evidence type="ECO:0000313" key="10">
    <source>
        <dbReference type="EMBL" id="TBT87251.1"/>
    </source>
</evidence>
<evidence type="ECO:0000256" key="2">
    <source>
        <dbReference type="ARBA" id="ARBA00009261"/>
    </source>
</evidence>
<keyword evidence="3 9" id="KW-0813">Transport</keyword>
<feature type="transmembrane region" description="Helical" evidence="9">
    <location>
        <begin position="67"/>
        <end position="86"/>
    </location>
</feature>
<organism evidence="10 11">
    <name type="scientific">Propioniciclava sinopodophylli</name>
    <dbReference type="NCBI Taxonomy" id="1837344"/>
    <lineage>
        <taxon>Bacteria</taxon>
        <taxon>Bacillati</taxon>
        <taxon>Actinomycetota</taxon>
        <taxon>Actinomycetes</taxon>
        <taxon>Propionibacteriales</taxon>
        <taxon>Propionibacteriaceae</taxon>
        <taxon>Propioniciclava</taxon>
    </lineage>
</organism>
<dbReference type="GO" id="GO:0005283">
    <property type="term" value="F:amino acid:sodium symporter activity"/>
    <property type="evidence" value="ECO:0007669"/>
    <property type="project" value="InterPro"/>
</dbReference>
<evidence type="ECO:0000256" key="5">
    <source>
        <dbReference type="ARBA" id="ARBA00022692"/>
    </source>
</evidence>
<accession>A0A4Q9KGL7</accession>
<evidence type="ECO:0000256" key="1">
    <source>
        <dbReference type="ARBA" id="ARBA00004651"/>
    </source>
</evidence>
<dbReference type="InterPro" id="IPR001463">
    <property type="entry name" value="Na/Ala_symport"/>
</dbReference>
<feature type="transmembrane region" description="Helical" evidence="9">
    <location>
        <begin position="407"/>
        <end position="429"/>
    </location>
</feature>
<feature type="transmembrane region" description="Helical" evidence="9">
    <location>
        <begin position="177"/>
        <end position="196"/>
    </location>
</feature>
<feature type="transmembrane region" description="Helical" evidence="9">
    <location>
        <begin position="383"/>
        <end position="401"/>
    </location>
</feature>
<comment type="caution">
    <text evidence="10">The sequence shown here is derived from an EMBL/GenBank/DDBJ whole genome shotgun (WGS) entry which is preliminary data.</text>
</comment>
<keyword evidence="4 9" id="KW-1003">Cell membrane</keyword>
<dbReference type="PANTHER" id="PTHR30330">
    <property type="entry name" value="AGSS FAMILY TRANSPORTER, SODIUM-ALANINE"/>
    <property type="match status" value="1"/>
</dbReference>
<feature type="transmembrane region" description="Helical" evidence="9">
    <location>
        <begin position="12"/>
        <end position="34"/>
    </location>
</feature>
<feature type="transmembrane region" description="Helical" evidence="9">
    <location>
        <begin position="136"/>
        <end position="157"/>
    </location>
</feature>
<dbReference type="FunFam" id="1.20.1740.10:FF:000004">
    <property type="entry name" value="Sodium:alanine symporter family protein"/>
    <property type="match status" value="1"/>
</dbReference>
<comment type="similarity">
    <text evidence="2 9">Belongs to the alanine or glycine:cation symporter (AGCS) (TC 2.A.25) family.</text>
</comment>
<dbReference type="PRINTS" id="PR00175">
    <property type="entry name" value="NAALASMPORT"/>
</dbReference>
<keyword evidence="8 9" id="KW-0472">Membrane</keyword>
<feature type="transmembrane region" description="Helical" evidence="9">
    <location>
        <begin position="232"/>
        <end position="256"/>
    </location>
</feature>
<dbReference type="EMBL" id="SDMQ01000002">
    <property type="protein sequence ID" value="TBT87251.1"/>
    <property type="molecule type" value="Genomic_DNA"/>
</dbReference>